<evidence type="ECO:0000256" key="14">
    <source>
        <dbReference type="ARBA" id="ARBA00022826"/>
    </source>
</evidence>
<feature type="transmembrane region" description="Helical" evidence="30">
    <location>
        <begin position="1510"/>
        <end position="1531"/>
    </location>
</feature>
<keyword evidence="19 30" id="KW-1133">Transmembrane helix</keyword>
<evidence type="ECO:0000256" key="29">
    <source>
        <dbReference type="SAM" id="MobiDB-lite"/>
    </source>
</evidence>
<evidence type="ECO:0000256" key="6">
    <source>
        <dbReference type="ARBA" id="ARBA00015394"/>
    </source>
</evidence>
<sequence length="1642" mass="183028">MTGSVILHVVVVGFHHKRGCQVEYAYPPLADDSSQSLPVEWTNLPSLAIPDGAHNAESDIVYFLLPSREDVEKSIFGISCYRQINANELVSRPDDVTRSTVQKSVCVISKIPLFGALKAKLQVITQAYFNERDFSKIEVLSQMYRNLVDMFEEDLTDGQSPIIDISAKEFVKKFKHRSLLLFKLMLLERKVVFNMFPVQVLGDTMLALLSLFPRMVEEGLFHAASPCQQLDECHKEFKSSDTHESIDEATGDRATTKDQMSSLSLPEETQDIVSCCTNTILSNDSLRTTQDGFGFPLSIFTTGNIFHPYLDDKSNINIDITDPELKKQLVLTTSDLRFGDYLLKHIEQNEILEAAWEVWMASSPRELVSIPPGHTFSGQVGVRDIGILMEHAVHGSGGAKRAMHALSNTGRNLGEAGTKVKESFTTWIRGAASAIGQAAGQLQGGSMVVSNSRENVETDDVMRLSNISLLKFSRTLQNVVNGKWSTTHYTIKDRSKDPRWKDIDMTRVSDQYDVVIVGGGPSGLSAAIKLRQLAEKAGKEVRVCVVEKAPELGAHTLSGAVIETKAMDELLPNWKELGAPIRQQVTSESIAILTESGRIPVPCFPGVPLYNHGNYVVRLGHVVRWLGEQAEAAGVEIYPGYAASEILYNDDGSVKGIATNDVGINKDGSPKEGFERGMELHAKCTIFAEGCRGHLTKQVLDRYNLRKHPMSYGIGIKELWQIDPKKHRPGYVEHTMGWPLPRETYGGSFLYHIEDEGQPLVAVGFVVALDYKNPNMNPYLEFQRYKTHPSIRSQLEGGQRIGYGGRALNEGGYQSIPKLTFPGGCLIGCTAGFLNVAKLKGTHNAMKSGMVAAESIFKELGEDENATSVEPKSYPKELENTYVMQELKATRNIRPSFNTSLGFYGGLAYSGLFFVLGRGFEPWTLDHGKPDNEKLVKKEDAPKIDYPKPDGKLTFDLLTSVSLTGTTHQDNQPAHLTLKNDDVPVDVNLAKFDGPESRYCPAGVYEFVPSESNANEKRLQINAQNCIHCKTCDIKDPTQNINWVTPQGGEGPKYNGIHQAIRLGPAGANRKQKFRTSGSLEDRPRLSTLLAERKQSQQSNRSLSSNLHMISSQLGGAGIHRKRHQEHTSQDSSTLAFIRENGASGGSSDLFDSKRHALKSLDESDEDGSPHGNLLAEQSFEEPSCILNKTRGLIVESAQNEEFLRLNIGGQRFMLRRETVLKRNIGRLTWMVSVNHEERAALADAFFASTSEYYFERAPSLFHIIFQFYLTGQIHQPSHLCPNDILDELDWWGIEPELHMAPCCCQEDKHDVDSTCSESTTEERANVFKHLRFGEIRRRMWDTMEEPTSSRLAQIFATVSVLFVLISISGLVLGSLPELQVDAAPRRDANKNSSAPVEREPHPYLQQLEYLCIVWFTFEYGMKMLVAADRRKTFFQLLNLIDLFAILPFLIEMTLMIFGIDTEQLRDLKGAFLVIRILRVLRVVRVLKLGRYSSGLQMFGKTLKASFRQLGMMAMVVLTGVIFFSTLVYFLEKDEPNSQFYSIPAACWWCIVTMTTVGYGDLTPVTVPGKLVATGAIACGVLVLALPITIIVDNFMKVAEGEREGAAGRRPFRRFPPTGIFEENRESKKKSTPQSKTEDTLC</sequence>
<proteinExistence type="predicted"/>
<evidence type="ECO:0000256" key="12">
    <source>
        <dbReference type="ARBA" id="ARBA00022692"/>
    </source>
</evidence>
<keyword evidence="12 30" id="KW-0812">Transmembrane</keyword>
<keyword evidence="22" id="KW-0411">Iron-sulfur</keyword>
<comment type="cofactor">
    <cofactor evidence="1">
        <name>[4Fe-4S] cluster</name>
        <dbReference type="ChEBI" id="CHEBI:49883"/>
    </cofactor>
</comment>
<dbReference type="SUPFAM" id="SSF54695">
    <property type="entry name" value="POZ domain"/>
    <property type="match status" value="1"/>
</dbReference>
<dbReference type="PROSITE" id="PS50211">
    <property type="entry name" value="DENN"/>
    <property type="match status" value="1"/>
</dbReference>
<comment type="function">
    <text evidence="3">Accepts electrons from ETF and reduces ubiquinone.</text>
</comment>
<feature type="transmembrane region" description="Helical" evidence="30">
    <location>
        <begin position="1434"/>
        <end position="1458"/>
    </location>
</feature>
<evidence type="ECO:0000259" key="31">
    <source>
        <dbReference type="PROSITE" id="PS50211"/>
    </source>
</evidence>
<dbReference type="InterPro" id="IPR017896">
    <property type="entry name" value="4Fe4S_Fe-S-bd"/>
</dbReference>
<dbReference type="Gene3D" id="3.30.70.20">
    <property type="match status" value="1"/>
</dbReference>
<keyword evidence="15" id="KW-0274">FAD</keyword>
<feature type="domain" description="4Fe-4S ferredoxin-type" evidence="32">
    <location>
        <begin position="1017"/>
        <end position="1046"/>
    </location>
</feature>
<evidence type="ECO:0000256" key="24">
    <source>
        <dbReference type="ARBA" id="ARBA00023075"/>
    </source>
</evidence>
<feature type="transmembrane region" description="Helical" evidence="30">
    <location>
        <begin position="1571"/>
        <end position="1592"/>
    </location>
</feature>
<dbReference type="Gene3D" id="1.10.287.70">
    <property type="match status" value="1"/>
</dbReference>
<dbReference type="SUPFAM" id="SSF81324">
    <property type="entry name" value="Voltage-gated potassium channels"/>
    <property type="match status" value="1"/>
</dbReference>
<keyword evidence="8" id="KW-1003">Cell membrane</keyword>
<evidence type="ECO:0000256" key="26">
    <source>
        <dbReference type="ARBA" id="ARBA00023303"/>
    </source>
</evidence>
<dbReference type="Pfam" id="PF09794">
    <property type="entry name" value="Avl9"/>
    <property type="match status" value="1"/>
</dbReference>
<dbReference type="InterPro" id="IPR003131">
    <property type="entry name" value="T1-type_BTB"/>
</dbReference>
<dbReference type="PANTHER" id="PTHR10617:SF107">
    <property type="entry name" value="ELECTRON TRANSFER FLAVOPROTEIN-UBIQUINONE OXIDOREDUCTASE, MITOCHONDRIAL"/>
    <property type="match status" value="1"/>
</dbReference>
<dbReference type="GO" id="GO:0004174">
    <property type="term" value="F:electron-transferring-flavoprotein dehydrogenase activity"/>
    <property type="evidence" value="ECO:0007669"/>
    <property type="project" value="UniProtKB-EC"/>
</dbReference>
<dbReference type="WBParaSite" id="MBELARI_LOCUS10451">
    <property type="protein sequence ID" value="MBELARI_LOCUS10451"/>
    <property type="gene ID" value="MBELARI_LOCUS10451"/>
</dbReference>
<dbReference type="InterPro" id="IPR027359">
    <property type="entry name" value="Volt_channel_dom_sf"/>
</dbReference>
<dbReference type="Pfam" id="PF21162">
    <property type="entry name" value="ETFQO_UQ-bd"/>
    <property type="match status" value="1"/>
</dbReference>
<dbReference type="InterPro" id="IPR005821">
    <property type="entry name" value="Ion_trans_dom"/>
</dbReference>
<dbReference type="InterPro" id="IPR037516">
    <property type="entry name" value="Tripartite_DENN"/>
</dbReference>
<evidence type="ECO:0000256" key="16">
    <source>
        <dbReference type="ARBA" id="ARBA00022882"/>
    </source>
</evidence>
<dbReference type="Pfam" id="PF05187">
    <property type="entry name" value="Fer4_ETF_QO"/>
    <property type="match status" value="1"/>
</dbReference>
<dbReference type="InterPro" id="IPR011333">
    <property type="entry name" value="SKP1/BTB/POZ_sf"/>
</dbReference>
<keyword evidence="7" id="KW-0813">Transport</keyword>
<feature type="region of interest" description="Disordered" evidence="29">
    <location>
        <begin position="1063"/>
        <end position="1085"/>
    </location>
</feature>
<evidence type="ECO:0000256" key="10">
    <source>
        <dbReference type="ARBA" id="ARBA00022538"/>
    </source>
</evidence>
<evidence type="ECO:0000256" key="21">
    <source>
        <dbReference type="ARBA" id="ARBA00023004"/>
    </source>
</evidence>
<organism evidence="33 34">
    <name type="scientific">Mesorhabditis belari</name>
    <dbReference type="NCBI Taxonomy" id="2138241"/>
    <lineage>
        <taxon>Eukaryota</taxon>
        <taxon>Metazoa</taxon>
        <taxon>Ecdysozoa</taxon>
        <taxon>Nematoda</taxon>
        <taxon>Chromadorea</taxon>
        <taxon>Rhabditida</taxon>
        <taxon>Rhabditina</taxon>
        <taxon>Rhabditomorpha</taxon>
        <taxon>Rhabditoidea</taxon>
        <taxon>Rhabditidae</taxon>
        <taxon>Mesorhabditinae</taxon>
        <taxon>Mesorhabditis</taxon>
    </lineage>
</organism>
<comment type="subcellular location">
    <subcellularLocation>
        <location evidence="4">Cell membrane</location>
        <topology evidence="4">Multi-pass membrane protein</topology>
    </subcellularLocation>
</comment>
<keyword evidence="13" id="KW-0479">Metal-binding</keyword>
<dbReference type="Gene3D" id="1.20.120.350">
    <property type="entry name" value="Voltage-gated potassium channels. Chain C"/>
    <property type="match status" value="1"/>
</dbReference>
<comment type="cofactor">
    <cofactor evidence="2">
        <name>FAD</name>
        <dbReference type="ChEBI" id="CHEBI:57692"/>
    </cofactor>
</comment>
<evidence type="ECO:0000256" key="20">
    <source>
        <dbReference type="ARBA" id="ARBA00023002"/>
    </source>
</evidence>
<keyword evidence="10" id="KW-0633">Potassium transport</keyword>
<evidence type="ECO:0000313" key="33">
    <source>
        <dbReference type="Proteomes" id="UP000887575"/>
    </source>
</evidence>
<keyword evidence="18" id="KW-0249">Electron transport</keyword>
<dbReference type="PRINTS" id="PR00169">
    <property type="entry name" value="KCHANNEL"/>
</dbReference>
<dbReference type="PRINTS" id="PR01491">
    <property type="entry name" value="KVCHANNEL"/>
</dbReference>
<dbReference type="Pfam" id="PF00520">
    <property type="entry name" value="Ion_trans"/>
    <property type="match status" value="1"/>
</dbReference>
<dbReference type="GO" id="GO:0051539">
    <property type="term" value="F:4 iron, 4 sulfur cluster binding"/>
    <property type="evidence" value="ECO:0007669"/>
    <property type="project" value="UniProtKB-KW"/>
</dbReference>
<keyword evidence="11" id="KW-0285">Flavoprotein</keyword>
<evidence type="ECO:0000256" key="17">
    <source>
        <dbReference type="ARBA" id="ARBA00022958"/>
    </source>
</evidence>
<keyword evidence="16" id="KW-0851">Voltage-gated channel</keyword>
<keyword evidence="25 30" id="KW-0472">Membrane</keyword>
<dbReference type="PRINTS" id="PR01494">
    <property type="entry name" value="KV9CHANNEL"/>
</dbReference>
<keyword evidence="17" id="KW-0630">Potassium</keyword>
<evidence type="ECO:0000256" key="11">
    <source>
        <dbReference type="ARBA" id="ARBA00022630"/>
    </source>
</evidence>
<dbReference type="Pfam" id="PF02214">
    <property type="entry name" value="BTB_2"/>
    <property type="match status" value="1"/>
</dbReference>
<dbReference type="GO" id="GO:0005743">
    <property type="term" value="C:mitochondrial inner membrane"/>
    <property type="evidence" value="ECO:0007669"/>
    <property type="project" value="TreeGrafter"/>
</dbReference>
<dbReference type="Gene3D" id="3.30.710.10">
    <property type="entry name" value="Potassium Channel Kv1.1, Chain A"/>
    <property type="match status" value="1"/>
</dbReference>
<reference evidence="34" key="1">
    <citation type="submission" date="2024-02" db="UniProtKB">
        <authorList>
            <consortium name="WormBaseParasite"/>
        </authorList>
    </citation>
    <scope>IDENTIFICATION</scope>
</reference>
<keyword evidence="9" id="KW-0004">4Fe-4S</keyword>
<comment type="catalytic activity">
    <reaction evidence="28">
        <text>a ubiquinone + reduced [electron-transfer flavoprotein] = a ubiquinol + oxidized [electron-transfer flavoprotein] + H(+)</text>
        <dbReference type="Rhea" id="RHEA:24052"/>
        <dbReference type="Rhea" id="RHEA-COMP:9565"/>
        <dbReference type="Rhea" id="RHEA-COMP:9566"/>
        <dbReference type="Rhea" id="RHEA-COMP:10685"/>
        <dbReference type="Rhea" id="RHEA-COMP:10686"/>
        <dbReference type="ChEBI" id="CHEBI:15378"/>
        <dbReference type="ChEBI" id="CHEBI:16389"/>
        <dbReference type="ChEBI" id="CHEBI:17976"/>
        <dbReference type="ChEBI" id="CHEBI:57692"/>
        <dbReference type="ChEBI" id="CHEBI:58307"/>
        <dbReference type="EC" id="1.5.5.1"/>
    </reaction>
</comment>
<dbReference type="GO" id="GO:0005249">
    <property type="term" value="F:voltage-gated potassium channel activity"/>
    <property type="evidence" value="ECO:0007669"/>
    <property type="project" value="InterPro"/>
</dbReference>
<evidence type="ECO:0000256" key="1">
    <source>
        <dbReference type="ARBA" id="ARBA00001966"/>
    </source>
</evidence>
<feature type="transmembrane region" description="Helical" evidence="30">
    <location>
        <begin position="1352"/>
        <end position="1373"/>
    </location>
</feature>
<dbReference type="GO" id="GO:0051260">
    <property type="term" value="P:protein homooligomerization"/>
    <property type="evidence" value="ECO:0007669"/>
    <property type="project" value="InterPro"/>
</dbReference>
<keyword evidence="24" id="KW-0830">Ubiquinone</keyword>
<evidence type="ECO:0000256" key="8">
    <source>
        <dbReference type="ARBA" id="ARBA00022475"/>
    </source>
</evidence>
<dbReference type="SUPFAM" id="SSF54373">
    <property type="entry name" value="FAD-linked reductases, C-terminal domain"/>
    <property type="match status" value="1"/>
</dbReference>
<evidence type="ECO:0000256" key="28">
    <source>
        <dbReference type="ARBA" id="ARBA00052682"/>
    </source>
</evidence>
<keyword evidence="23" id="KW-0406">Ion transport</keyword>
<evidence type="ECO:0000256" key="22">
    <source>
        <dbReference type="ARBA" id="ARBA00023014"/>
    </source>
</evidence>
<dbReference type="InterPro" id="IPR003968">
    <property type="entry name" value="K_chnl_volt-dep_Kv"/>
</dbReference>
<dbReference type="SUPFAM" id="SSF51905">
    <property type="entry name" value="FAD/NAD(P)-binding domain"/>
    <property type="match status" value="1"/>
</dbReference>
<evidence type="ECO:0000256" key="15">
    <source>
        <dbReference type="ARBA" id="ARBA00022827"/>
    </source>
</evidence>
<dbReference type="SUPFAM" id="SSF54862">
    <property type="entry name" value="4Fe-4S ferredoxins"/>
    <property type="match status" value="1"/>
</dbReference>
<dbReference type="FunFam" id="3.30.70.20:FF:000012">
    <property type="entry name" value="Electron transfer flavoprotein-ubiquinone oxidoreductase, mitochondrial"/>
    <property type="match status" value="1"/>
</dbReference>
<feature type="region of interest" description="Disordered" evidence="29">
    <location>
        <begin position="1605"/>
        <end position="1642"/>
    </location>
</feature>
<keyword evidence="20" id="KW-0560">Oxidoreductase</keyword>
<dbReference type="FunFam" id="1.20.120.350:FF:000070">
    <property type="entry name" value="K+ channel tetramerization domain protein"/>
    <property type="match status" value="1"/>
</dbReference>
<dbReference type="PROSITE" id="PS51379">
    <property type="entry name" value="4FE4S_FER_2"/>
    <property type="match status" value="1"/>
</dbReference>
<evidence type="ECO:0000256" key="4">
    <source>
        <dbReference type="ARBA" id="ARBA00004651"/>
    </source>
</evidence>
<evidence type="ECO:0000256" key="19">
    <source>
        <dbReference type="ARBA" id="ARBA00022989"/>
    </source>
</evidence>
<feature type="domain" description="UDENN" evidence="31">
    <location>
        <begin position="7"/>
        <end position="486"/>
    </location>
</feature>
<dbReference type="GO" id="GO:0046872">
    <property type="term" value="F:metal ion binding"/>
    <property type="evidence" value="ECO:0007669"/>
    <property type="project" value="UniProtKB-KW"/>
</dbReference>
<accession>A0AAF3E970</accession>
<dbReference type="Proteomes" id="UP000887575">
    <property type="component" value="Unassembled WGS sequence"/>
</dbReference>
<keyword evidence="26" id="KW-0407">Ion channel</keyword>
<dbReference type="CDD" id="cd18317">
    <property type="entry name" value="BTB_POZ_Kv"/>
    <property type="match status" value="1"/>
</dbReference>
<evidence type="ECO:0000256" key="13">
    <source>
        <dbReference type="ARBA" id="ARBA00022723"/>
    </source>
</evidence>
<evidence type="ECO:0000256" key="2">
    <source>
        <dbReference type="ARBA" id="ARBA00001974"/>
    </source>
</evidence>
<keyword evidence="33" id="KW-1185">Reference proteome</keyword>
<evidence type="ECO:0000259" key="32">
    <source>
        <dbReference type="PROSITE" id="PS51379"/>
    </source>
</evidence>
<dbReference type="InterPro" id="IPR036188">
    <property type="entry name" value="FAD/NAD-bd_sf"/>
</dbReference>
<dbReference type="InterPro" id="IPR007859">
    <property type="entry name" value="ETF-QO/FixX_C"/>
</dbReference>
<evidence type="ECO:0000256" key="9">
    <source>
        <dbReference type="ARBA" id="ARBA00022485"/>
    </source>
</evidence>
<dbReference type="EC" id="1.5.5.1" evidence="5"/>
<evidence type="ECO:0000256" key="23">
    <source>
        <dbReference type="ARBA" id="ARBA00023065"/>
    </source>
</evidence>
<dbReference type="Pfam" id="PF13450">
    <property type="entry name" value="NAD_binding_8"/>
    <property type="match status" value="1"/>
</dbReference>
<keyword evidence="14" id="KW-0631">Potassium channel</keyword>
<keyword evidence="21" id="KW-0408">Iron</keyword>
<evidence type="ECO:0000256" key="3">
    <source>
        <dbReference type="ARBA" id="ARBA00002819"/>
    </source>
</evidence>
<dbReference type="InterPro" id="IPR040156">
    <property type="entry name" value="ETF-QO"/>
</dbReference>
<evidence type="ECO:0000256" key="5">
    <source>
        <dbReference type="ARBA" id="ARBA00012696"/>
    </source>
</evidence>
<evidence type="ECO:0000256" key="27">
    <source>
        <dbReference type="ARBA" id="ARBA00032754"/>
    </source>
</evidence>
<dbReference type="Gene3D" id="3.50.50.60">
    <property type="entry name" value="FAD/NAD(P)-binding domain"/>
    <property type="match status" value="1"/>
</dbReference>
<evidence type="ECO:0000256" key="7">
    <source>
        <dbReference type="ARBA" id="ARBA00022448"/>
    </source>
</evidence>
<dbReference type="Gene3D" id="3.30.9.90">
    <property type="match status" value="1"/>
</dbReference>
<dbReference type="InterPro" id="IPR018307">
    <property type="entry name" value="ABL9/DENND6_dom"/>
</dbReference>
<dbReference type="InterPro" id="IPR003971">
    <property type="entry name" value="K_chnl_volt-dep_Kv5/Kv9"/>
</dbReference>
<evidence type="ECO:0000256" key="18">
    <source>
        <dbReference type="ARBA" id="ARBA00022982"/>
    </source>
</evidence>
<dbReference type="GO" id="GO:0008076">
    <property type="term" value="C:voltage-gated potassium channel complex"/>
    <property type="evidence" value="ECO:0007669"/>
    <property type="project" value="InterPro"/>
</dbReference>
<dbReference type="FunFam" id="1.10.287.70:FF:000005">
    <property type="entry name" value="potassium voltage-gated channel subfamily G member 1"/>
    <property type="match status" value="1"/>
</dbReference>
<evidence type="ECO:0000256" key="30">
    <source>
        <dbReference type="SAM" id="Phobius"/>
    </source>
</evidence>
<evidence type="ECO:0000256" key="25">
    <source>
        <dbReference type="ARBA" id="ARBA00023136"/>
    </source>
</evidence>
<protein>
    <recommendedName>
        <fullName evidence="6">Electron transfer flavoprotein-ubiquinone oxidoreductase, mitochondrial</fullName>
        <ecNumber evidence="5">1.5.5.1</ecNumber>
    </recommendedName>
    <alternativeName>
        <fullName evidence="27">Electron-transferring-flavoprotein dehydrogenase</fullName>
    </alternativeName>
</protein>
<evidence type="ECO:0000313" key="34">
    <source>
        <dbReference type="WBParaSite" id="MBELARI_LOCUS10451"/>
    </source>
</evidence>
<dbReference type="PANTHER" id="PTHR10617">
    <property type="entry name" value="ELECTRON TRANSFER FLAVOPROTEIN-UBIQUINONE OXIDOREDUCTASE"/>
    <property type="match status" value="1"/>
</dbReference>
<name>A0AAF3E970_9BILA</name>
<dbReference type="InterPro" id="IPR049398">
    <property type="entry name" value="ETF-QO/FixC_UQ-bd"/>
</dbReference>